<keyword evidence="2" id="KW-0328">Glycosyltransferase</keyword>
<protein>
    <submittedName>
        <fullName evidence="6">Glycosyltransferase family 2 protein</fullName>
    </submittedName>
</protein>
<reference evidence="6 7" key="1">
    <citation type="submission" date="2018-07" db="EMBL/GenBank/DDBJ databases">
        <title>Parabacteroides acidifaciens nov. sp., isolated from human feces.</title>
        <authorList>
            <person name="Wang Y.J."/>
        </authorList>
    </citation>
    <scope>NUCLEOTIDE SEQUENCE [LARGE SCALE GENOMIC DNA]</scope>
    <source>
        <strain evidence="6 7">426-9</strain>
    </source>
</reference>
<name>A0A3D8HFS0_9BACT</name>
<dbReference type="Pfam" id="PF00535">
    <property type="entry name" value="Glycos_transf_2"/>
    <property type="match status" value="1"/>
</dbReference>
<evidence type="ECO:0000256" key="2">
    <source>
        <dbReference type="ARBA" id="ARBA00022676"/>
    </source>
</evidence>
<keyword evidence="8" id="KW-1185">Reference proteome</keyword>
<accession>A0A3D8HFS0</accession>
<evidence type="ECO:0000313" key="5">
    <source>
        <dbReference type="EMBL" id="MBC8601452.1"/>
    </source>
</evidence>
<dbReference type="CDD" id="cd00761">
    <property type="entry name" value="Glyco_tranf_GTA_type"/>
    <property type="match status" value="1"/>
</dbReference>
<gene>
    <name evidence="6" type="ORF">DWU89_07075</name>
    <name evidence="5" type="ORF">H8784_06910</name>
</gene>
<dbReference type="SUPFAM" id="SSF53448">
    <property type="entry name" value="Nucleotide-diphospho-sugar transferases"/>
    <property type="match status" value="1"/>
</dbReference>
<dbReference type="EMBL" id="QREV01000012">
    <property type="protein sequence ID" value="RDU49778.1"/>
    <property type="molecule type" value="Genomic_DNA"/>
</dbReference>
<dbReference type="RefSeq" id="WP_115498946.1">
    <property type="nucleotide sequence ID" value="NZ_JACRTI010000012.1"/>
</dbReference>
<evidence type="ECO:0000313" key="6">
    <source>
        <dbReference type="EMBL" id="RDU49778.1"/>
    </source>
</evidence>
<dbReference type="PANTHER" id="PTHR43630">
    <property type="entry name" value="POLY-BETA-1,6-N-ACETYL-D-GLUCOSAMINE SYNTHASE"/>
    <property type="match status" value="1"/>
</dbReference>
<comment type="caution">
    <text evidence="6">The sequence shown here is derived from an EMBL/GenBank/DDBJ whole genome shotgun (WGS) entry which is preliminary data.</text>
</comment>
<dbReference type="InterPro" id="IPR001173">
    <property type="entry name" value="Glyco_trans_2-like"/>
</dbReference>
<evidence type="ECO:0000256" key="1">
    <source>
        <dbReference type="ARBA" id="ARBA00006739"/>
    </source>
</evidence>
<evidence type="ECO:0000256" key="3">
    <source>
        <dbReference type="ARBA" id="ARBA00022679"/>
    </source>
</evidence>
<dbReference type="InterPro" id="IPR029044">
    <property type="entry name" value="Nucleotide-diphossugar_trans"/>
</dbReference>
<dbReference type="GO" id="GO:0016757">
    <property type="term" value="F:glycosyltransferase activity"/>
    <property type="evidence" value="ECO:0007669"/>
    <property type="project" value="UniProtKB-KW"/>
</dbReference>
<proteinExistence type="inferred from homology"/>
<keyword evidence="3 6" id="KW-0808">Transferase</keyword>
<comment type="similarity">
    <text evidence="1">Belongs to the glycosyltransferase 2 family.</text>
</comment>
<dbReference type="Proteomes" id="UP000256321">
    <property type="component" value="Unassembled WGS sequence"/>
</dbReference>
<evidence type="ECO:0000259" key="4">
    <source>
        <dbReference type="Pfam" id="PF00535"/>
    </source>
</evidence>
<reference evidence="5 8" key="2">
    <citation type="submission" date="2020-08" db="EMBL/GenBank/DDBJ databases">
        <title>Genome public.</title>
        <authorList>
            <person name="Liu C."/>
            <person name="Sun Q."/>
        </authorList>
    </citation>
    <scope>NUCLEOTIDE SEQUENCE [LARGE SCALE GENOMIC DNA]</scope>
    <source>
        <strain evidence="5 8">426_9</strain>
    </source>
</reference>
<dbReference type="PANTHER" id="PTHR43630:SF1">
    <property type="entry name" value="POLY-BETA-1,6-N-ACETYL-D-GLUCOSAMINE SYNTHASE"/>
    <property type="match status" value="1"/>
</dbReference>
<evidence type="ECO:0000313" key="8">
    <source>
        <dbReference type="Proteomes" id="UP000629596"/>
    </source>
</evidence>
<sequence length="286" mass="33258">MKWYNKYLSLYGKPFNNIPINIIKEIRANIKAKQSDHPLVSIVIIAHNEEYHLAANIWSLSETISKYPIEFIGIDNNSSDRTAEIFETLGVPFFQEKRQGHGYARNCGLDHAKGDYYICIDSDTLYPPHYVEHLVKHLAKPGISGVYSLWSYIPDETHSAIGLFFYELCRDIYLYINSINRPELSVRGMVFAFKTEYGKKIRFRTNIKRGEDGMMANGLKDYGKIKYIYDRNARPVTGYRTIGNSLFHSFRERALKAFKRIPLLFTKQKEYKDIDSNIINKNTKNV</sequence>
<dbReference type="Proteomes" id="UP000629596">
    <property type="component" value="Unassembled WGS sequence"/>
</dbReference>
<dbReference type="EMBL" id="JACRTI010000012">
    <property type="protein sequence ID" value="MBC8601452.1"/>
    <property type="molecule type" value="Genomic_DNA"/>
</dbReference>
<evidence type="ECO:0000313" key="7">
    <source>
        <dbReference type="Proteomes" id="UP000256321"/>
    </source>
</evidence>
<feature type="domain" description="Glycosyltransferase 2-like" evidence="4">
    <location>
        <begin position="41"/>
        <end position="158"/>
    </location>
</feature>
<dbReference type="Gene3D" id="3.90.550.10">
    <property type="entry name" value="Spore Coat Polysaccharide Biosynthesis Protein SpsA, Chain A"/>
    <property type="match status" value="1"/>
</dbReference>
<organism evidence="6 7">
    <name type="scientific">Parabacteroides acidifaciens</name>
    <dbReference type="NCBI Taxonomy" id="2290935"/>
    <lineage>
        <taxon>Bacteria</taxon>
        <taxon>Pseudomonadati</taxon>
        <taxon>Bacteroidota</taxon>
        <taxon>Bacteroidia</taxon>
        <taxon>Bacteroidales</taxon>
        <taxon>Tannerellaceae</taxon>
        <taxon>Parabacteroides</taxon>
    </lineage>
</organism>
<dbReference type="AlphaFoldDB" id="A0A3D8HFS0"/>